<accession>A0ABD6EJG8</accession>
<keyword evidence="3" id="KW-1185">Reference proteome</keyword>
<dbReference type="EMBL" id="JBGFUD010004145">
    <property type="protein sequence ID" value="MFH4979396.1"/>
    <property type="molecule type" value="Genomic_DNA"/>
</dbReference>
<feature type="compositionally biased region" description="Acidic residues" evidence="1">
    <location>
        <begin position="61"/>
        <end position="73"/>
    </location>
</feature>
<evidence type="ECO:0000313" key="2">
    <source>
        <dbReference type="EMBL" id="MFH4979396.1"/>
    </source>
</evidence>
<sequence length="158" mass="18635">MWNLNHFNCKVLCLLSQILMPEFFIRDGGRKAAKASHERKRRNIHADRQEQTRRKRKLDLENEEISSDDEGSVDNERNVEVEDDEEYYEDPQMLEFRKAKKLLAEVQMDEAAGNGEVRDDNVEQRLREEALSHITTRHRRIATSAQLGDSVIQYRAHR</sequence>
<evidence type="ECO:0000313" key="3">
    <source>
        <dbReference type="Proteomes" id="UP001608902"/>
    </source>
</evidence>
<organism evidence="2 3">
    <name type="scientific">Gnathostoma spinigerum</name>
    <dbReference type="NCBI Taxonomy" id="75299"/>
    <lineage>
        <taxon>Eukaryota</taxon>
        <taxon>Metazoa</taxon>
        <taxon>Ecdysozoa</taxon>
        <taxon>Nematoda</taxon>
        <taxon>Chromadorea</taxon>
        <taxon>Rhabditida</taxon>
        <taxon>Spirurina</taxon>
        <taxon>Gnathostomatomorpha</taxon>
        <taxon>Gnathostomatoidea</taxon>
        <taxon>Gnathostomatidae</taxon>
        <taxon>Gnathostoma</taxon>
    </lineage>
</organism>
<evidence type="ECO:0000256" key="1">
    <source>
        <dbReference type="SAM" id="MobiDB-lite"/>
    </source>
</evidence>
<protein>
    <submittedName>
        <fullName evidence="2">Uncharacterized protein</fullName>
    </submittedName>
</protein>
<feature type="region of interest" description="Disordered" evidence="1">
    <location>
        <begin position="34"/>
        <end position="86"/>
    </location>
</feature>
<name>A0ABD6EJG8_9BILA</name>
<dbReference type="AlphaFoldDB" id="A0ABD6EJG8"/>
<gene>
    <name evidence="2" type="ORF">AB6A40_006105</name>
</gene>
<reference evidence="2 3" key="1">
    <citation type="submission" date="2024-08" db="EMBL/GenBank/DDBJ databases">
        <title>Gnathostoma spinigerum genome.</title>
        <authorList>
            <person name="Gonzalez-Bertolin B."/>
            <person name="Monzon S."/>
            <person name="Zaballos A."/>
            <person name="Jimenez P."/>
            <person name="Dekumyoy P."/>
            <person name="Varona S."/>
            <person name="Cuesta I."/>
            <person name="Sumanam S."/>
            <person name="Adisakwattana P."/>
            <person name="Gasser R.B."/>
            <person name="Hernandez-Gonzalez A."/>
            <person name="Young N.D."/>
            <person name="Perteguer M.J."/>
        </authorList>
    </citation>
    <scope>NUCLEOTIDE SEQUENCE [LARGE SCALE GENOMIC DNA]</scope>
    <source>
        <strain evidence="2">AL3</strain>
        <tissue evidence="2">Liver</tissue>
    </source>
</reference>
<dbReference type="Proteomes" id="UP001608902">
    <property type="component" value="Unassembled WGS sequence"/>
</dbReference>
<proteinExistence type="predicted"/>
<comment type="caution">
    <text evidence="2">The sequence shown here is derived from an EMBL/GenBank/DDBJ whole genome shotgun (WGS) entry which is preliminary data.</text>
</comment>
<feature type="compositionally biased region" description="Basic residues" evidence="1">
    <location>
        <begin position="34"/>
        <end position="43"/>
    </location>
</feature>